<dbReference type="KEGG" id="blac:94348840"/>
<keyword evidence="1 4" id="KW-0732">Signal</keyword>
<feature type="domain" description="Expansin-like EG45" evidence="5">
    <location>
        <begin position="25"/>
        <end position="132"/>
    </location>
</feature>
<evidence type="ECO:0000256" key="3">
    <source>
        <dbReference type="SAM" id="Phobius"/>
    </source>
</evidence>
<keyword evidence="3" id="KW-0472">Membrane</keyword>
<evidence type="ECO:0000256" key="4">
    <source>
        <dbReference type="SAM" id="SignalP"/>
    </source>
</evidence>
<feature type="region of interest" description="Disordered" evidence="2">
    <location>
        <begin position="307"/>
        <end position="328"/>
    </location>
</feature>
<dbReference type="SUPFAM" id="SSF50685">
    <property type="entry name" value="Barwin-like endoglucanases"/>
    <property type="match status" value="1"/>
</dbReference>
<feature type="compositionally biased region" description="Polar residues" evidence="2">
    <location>
        <begin position="490"/>
        <end position="515"/>
    </location>
</feature>
<dbReference type="GeneID" id="94348840"/>
<accession>A0A976IMB2</accession>
<gene>
    <name evidence="6" type="ORF">CCR75_005086</name>
</gene>
<dbReference type="InterPro" id="IPR051477">
    <property type="entry name" value="Expansin_CellWall"/>
</dbReference>
<feature type="chain" id="PRO_5037769389" description="Expansin-like EG45 domain-containing protein" evidence="4">
    <location>
        <begin position="18"/>
        <end position="579"/>
    </location>
</feature>
<feature type="compositionally biased region" description="Polar residues" evidence="2">
    <location>
        <begin position="218"/>
        <end position="231"/>
    </location>
</feature>
<organism evidence="6 7">
    <name type="scientific">Bremia lactucae</name>
    <name type="common">Lettuce downy mildew</name>
    <dbReference type="NCBI Taxonomy" id="4779"/>
    <lineage>
        <taxon>Eukaryota</taxon>
        <taxon>Sar</taxon>
        <taxon>Stramenopiles</taxon>
        <taxon>Oomycota</taxon>
        <taxon>Peronosporomycetes</taxon>
        <taxon>Peronosporales</taxon>
        <taxon>Peronosporaceae</taxon>
        <taxon>Bremia</taxon>
    </lineage>
</organism>
<sequence>MLWSYFVLMPTVAFASANGFFKGEGTAYTLGNVSSGNCNFMYDPGVNGNYAALNNDQWDSTRNCGRCAQVSCDDDRCSDKTTTEVVYLLDRCPECKQGDLDLSPSVFKKLTGSDPSRYNIKWQFVDCPVKGNVQYCTKSGSSSSWLAIQPTNFANGVASFKIENQDVTMVDSCYYYLLANGANVNMDAVNVEMTSISGETITDTLKLEVDKCIEGTMNFNGGETHQSSNDPKPSELPPTIAPAPVTPTYPVVPPITPEVTPPESNPIQVPPVSTTDFVPTPEIVPTPEQVPTTPVPVLTPELVPSLETVPASESVPTTPVAAPPTPEQTDAYNTFDSIGASDTNYKAGLVTLADVPASDVSVLQSNEGDVGHTYPGPNLLPESLNLANKQAEKGPELTVGPLNSEKPINLLTEHLGSNQYDAGNVQVPGDSGLSSQDQTQQLPVIPGSGNYKAGTVLSDVPVQMELPVLLSEDGKSKTSVLLSNDDIDMPNNQQNDKANPLKTEQVSTKSSAKPSGTSPFIVVLVVMAVVGTIALAAIAFVVKKKKLDDKRIDRDEAMIRAFDSYSSPVEINATNIARI</sequence>
<keyword evidence="3" id="KW-1133">Transmembrane helix</keyword>
<dbReference type="InterPro" id="IPR036908">
    <property type="entry name" value="RlpA-like_sf"/>
</dbReference>
<evidence type="ECO:0000313" key="6">
    <source>
        <dbReference type="EMBL" id="TDH74388.1"/>
    </source>
</evidence>
<dbReference type="InterPro" id="IPR049818">
    <property type="entry name" value="Expansin_EXLX1-like"/>
</dbReference>
<comment type="caution">
    <text evidence="6">The sequence shown here is derived from an EMBL/GenBank/DDBJ whole genome shotgun (WGS) entry which is preliminary data.</text>
</comment>
<dbReference type="CDD" id="cd22271">
    <property type="entry name" value="DPBB_EXP_N-like"/>
    <property type="match status" value="1"/>
</dbReference>
<dbReference type="EMBL" id="SHOA02000023">
    <property type="protein sequence ID" value="TDH74388.1"/>
    <property type="molecule type" value="Genomic_DNA"/>
</dbReference>
<dbReference type="InterPro" id="IPR007112">
    <property type="entry name" value="Expansin/allergen_DPBB_dom"/>
</dbReference>
<dbReference type="InterPro" id="IPR036749">
    <property type="entry name" value="Expansin_CBD_sf"/>
</dbReference>
<evidence type="ECO:0000256" key="1">
    <source>
        <dbReference type="ARBA" id="ARBA00022729"/>
    </source>
</evidence>
<dbReference type="AlphaFoldDB" id="A0A976IMB2"/>
<evidence type="ECO:0000313" key="7">
    <source>
        <dbReference type="Proteomes" id="UP000294530"/>
    </source>
</evidence>
<protein>
    <recommendedName>
        <fullName evidence="5">Expansin-like EG45 domain-containing protein</fullName>
    </recommendedName>
</protein>
<dbReference type="NCBIfam" id="NF041144">
    <property type="entry name" value="expansin_EXLX1"/>
    <property type="match status" value="1"/>
</dbReference>
<feature type="transmembrane region" description="Helical" evidence="3">
    <location>
        <begin position="520"/>
        <end position="542"/>
    </location>
</feature>
<dbReference type="PROSITE" id="PS50842">
    <property type="entry name" value="EXPANSIN_EG45"/>
    <property type="match status" value="1"/>
</dbReference>
<feature type="signal peptide" evidence="4">
    <location>
        <begin position="1"/>
        <end position="17"/>
    </location>
</feature>
<proteinExistence type="predicted"/>
<evidence type="ECO:0000259" key="5">
    <source>
        <dbReference type="PROSITE" id="PS50842"/>
    </source>
</evidence>
<dbReference type="PANTHER" id="PTHR31836">
    <property type="match status" value="1"/>
</dbReference>
<reference evidence="6 7" key="1">
    <citation type="journal article" date="2021" name="Genome Biol.">
        <title>AFLAP: assembly-free linkage analysis pipeline using k-mers from genome sequencing data.</title>
        <authorList>
            <person name="Fletcher K."/>
            <person name="Zhang L."/>
            <person name="Gil J."/>
            <person name="Han R."/>
            <person name="Cavanaugh K."/>
            <person name="Michelmore R."/>
        </authorList>
    </citation>
    <scope>NUCLEOTIDE SEQUENCE [LARGE SCALE GENOMIC DNA]</scope>
    <source>
        <strain evidence="6 7">SF5</strain>
    </source>
</reference>
<feature type="region of interest" description="Disordered" evidence="2">
    <location>
        <begin position="481"/>
        <end position="515"/>
    </location>
</feature>
<dbReference type="OrthoDB" id="406505at2759"/>
<feature type="region of interest" description="Disordered" evidence="2">
    <location>
        <begin position="218"/>
        <end position="245"/>
    </location>
</feature>
<dbReference type="RefSeq" id="XP_067823886.1">
    <property type="nucleotide sequence ID" value="XM_067963169.1"/>
</dbReference>
<dbReference type="Gene3D" id="2.60.40.760">
    <property type="entry name" value="Expansin, cellulose-binding-like domain"/>
    <property type="match status" value="1"/>
</dbReference>
<evidence type="ECO:0000256" key="2">
    <source>
        <dbReference type="SAM" id="MobiDB-lite"/>
    </source>
</evidence>
<name>A0A976IMB2_BRELC</name>
<dbReference type="Gene3D" id="2.40.40.10">
    <property type="entry name" value="RlpA-like domain"/>
    <property type="match status" value="1"/>
</dbReference>
<dbReference type="Proteomes" id="UP000294530">
    <property type="component" value="Unassembled WGS sequence"/>
</dbReference>
<feature type="compositionally biased region" description="Pro residues" evidence="2">
    <location>
        <begin position="234"/>
        <end position="245"/>
    </location>
</feature>
<dbReference type="PANTHER" id="PTHR31836:SF21">
    <property type="entry name" value="EXPANSIN-LIKE PROTEIN 7"/>
    <property type="match status" value="1"/>
</dbReference>
<keyword evidence="7" id="KW-1185">Reference proteome</keyword>
<keyword evidence="3" id="KW-0812">Transmembrane</keyword>